<sequence>MFVFSVNFSSFLLFKVNGISYAIIFPKKMAAIPDCHSLIKVI</sequence>
<dbReference type="EMBL" id="CP001133">
    <property type="protein sequence ID" value="ACH63956.1"/>
    <property type="molecule type" value="Genomic_DNA"/>
</dbReference>
<reference evidence="2" key="1">
    <citation type="submission" date="2008-08" db="EMBL/GenBank/DDBJ databases">
        <title>Complete sequence of Vibrio fischeri strain MJ11.</title>
        <authorList>
            <person name="Mandel M.J."/>
            <person name="Stabb E.V."/>
            <person name="Ruby E.G."/>
            <person name="Ferriera S."/>
            <person name="Johnson J."/>
            <person name="Kravitz S."/>
            <person name="Beeson K."/>
            <person name="Sutton G."/>
            <person name="Rogers Y.-H."/>
            <person name="Friedman R."/>
            <person name="Frazier M."/>
            <person name="Venter J.C."/>
        </authorList>
    </citation>
    <scope>NUCLEOTIDE SEQUENCE [LARGE SCALE GENOMIC DNA]</scope>
    <source>
        <strain evidence="2">MJ11</strain>
    </source>
</reference>
<evidence type="ECO:0000313" key="2">
    <source>
        <dbReference type="Proteomes" id="UP000001857"/>
    </source>
</evidence>
<name>B5ETL3_ALIFM</name>
<reference evidence="1 2" key="2">
    <citation type="journal article" date="2009" name="Nature">
        <title>A single regulatory gene is sufficient to alter bacterial host range.</title>
        <authorList>
            <person name="Mandel M.J."/>
            <person name="Wollenberg M.S."/>
            <person name="Stabb E.V."/>
            <person name="Visick K.L."/>
            <person name="Ruby E.G."/>
        </authorList>
    </citation>
    <scope>NUCLEOTIDE SEQUENCE [LARGE SCALE GENOMIC DNA]</scope>
    <source>
        <strain evidence="1 2">MJ11</strain>
    </source>
</reference>
<dbReference type="HOGENOM" id="CLU_3259576_0_0_6"/>
<gene>
    <name evidence="1" type="ordered locus">VFMJ11_A0482</name>
</gene>
<accession>B5ETL3</accession>
<protein>
    <submittedName>
        <fullName evidence="1">Uncharacterized protein</fullName>
    </submittedName>
</protein>
<proteinExistence type="predicted"/>
<dbReference type="Proteomes" id="UP000001857">
    <property type="component" value="Chromosome II"/>
</dbReference>
<organism evidence="1 2">
    <name type="scientific">Aliivibrio fischeri (strain MJ11)</name>
    <name type="common">Vibrio fischeri</name>
    <dbReference type="NCBI Taxonomy" id="388396"/>
    <lineage>
        <taxon>Bacteria</taxon>
        <taxon>Pseudomonadati</taxon>
        <taxon>Pseudomonadota</taxon>
        <taxon>Gammaproteobacteria</taxon>
        <taxon>Vibrionales</taxon>
        <taxon>Vibrionaceae</taxon>
        <taxon>Aliivibrio</taxon>
    </lineage>
</organism>
<dbReference type="AlphaFoldDB" id="B5ETL3"/>
<dbReference type="KEGG" id="vfm:VFMJ11_A0482"/>
<evidence type="ECO:0000313" key="1">
    <source>
        <dbReference type="EMBL" id="ACH63956.1"/>
    </source>
</evidence>